<feature type="coiled-coil region" evidence="1">
    <location>
        <begin position="69"/>
        <end position="117"/>
    </location>
</feature>
<dbReference type="Proteomes" id="UP001575181">
    <property type="component" value="Unassembled WGS sequence"/>
</dbReference>
<dbReference type="RefSeq" id="WP_373656471.1">
    <property type="nucleotide sequence ID" value="NZ_JBGUAW010000008.1"/>
</dbReference>
<reference evidence="3 4" key="1">
    <citation type="submission" date="2024-08" db="EMBL/GenBank/DDBJ databases">
        <title>Whole-genome sequencing of halo(alkali)philic microorganisms from hypersaline lakes.</title>
        <authorList>
            <person name="Sorokin D.Y."/>
            <person name="Merkel A.Y."/>
            <person name="Messina E."/>
            <person name="Yakimov M."/>
        </authorList>
    </citation>
    <scope>NUCLEOTIDE SEQUENCE [LARGE SCALE GENOMIC DNA]</scope>
    <source>
        <strain evidence="3 4">Cl-TMA</strain>
    </source>
</reference>
<comment type="caution">
    <text evidence="3">The sequence shown here is derived from an EMBL/GenBank/DDBJ whole genome shotgun (WGS) entry which is preliminary data.</text>
</comment>
<proteinExistence type="predicted"/>
<evidence type="ECO:0000313" key="4">
    <source>
        <dbReference type="Proteomes" id="UP001575181"/>
    </source>
</evidence>
<dbReference type="Pfam" id="PF01814">
    <property type="entry name" value="Hemerythrin"/>
    <property type="match status" value="1"/>
</dbReference>
<dbReference type="InterPro" id="IPR012312">
    <property type="entry name" value="Hemerythrin-like"/>
</dbReference>
<dbReference type="Gene3D" id="1.20.120.520">
    <property type="entry name" value="nmb1532 protein domain like"/>
    <property type="match status" value="1"/>
</dbReference>
<dbReference type="PANTHER" id="PTHR35585:SF1">
    <property type="entry name" value="HHE DOMAIN PROTEIN (AFU_ORTHOLOGUE AFUA_4G00730)"/>
    <property type="match status" value="1"/>
</dbReference>
<gene>
    <name evidence="3" type="ORF">ACERLL_12745</name>
</gene>
<evidence type="ECO:0000256" key="1">
    <source>
        <dbReference type="SAM" id="Coils"/>
    </source>
</evidence>
<accession>A0ABV4TX46</accession>
<feature type="domain" description="Hemerythrin-like" evidence="2">
    <location>
        <begin position="4"/>
        <end position="120"/>
    </location>
</feature>
<evidence type="ECO:0000259" key="2">
    <source>
        <dbReference type="Pfam" id="PF01814"/>
    </source>
</evidence>
<dbReference type="PANTHER" id="PTHR35585">
    <property type="entry name" value="HHE DOMAIN PROTEIN (AFU_ORTHOLOGUE AFUA_4G00730)"/>
    <property type="match status" value="1"/>
</dbReference>
<keyword evidence="4" id="KW-1185">Reference proteome</keyword>
<sequence>MTDIYQKLVQDHRETAKILSELDNIAESDPVRRDDLFAKLKQELLMHARAEDATFYNALRQHRESEGDAQHAKHEHDEVENMLRELSHLDRSTPEWAAKFRELKQNVEAHVDEEESQIFSEAQDIFDAQQAGEIGRSFDQQKAQLARQ</sequence>
<dbReference type="EMBL" id="JBGUAW010000008">
    <property type="protein sequence ID" value="MFA9461689.1"/>
    <property type="molecule type" value="Genomic_DNA"/>
</dbReference>
<organism evidence="3 4">
    <name type="scientific">Thiohalorhabdus methylotrophus</name>
    <dbReference type="NCBI Taxonomy" id="3242694"/>
    <lineage>
        <taxon>Bacteria</taxon>
        <taxon>Pseudomonadati</taxon>
        <taxon>Pseudomonadota</taxon>
        <taxon>Gammaproteobacteria</taxon>
        <taxon>Thiohalorhabdales</taxon>
        <taxon>Thiohalorhabdaceae</taxon>
        <taxon>Thiohalorhabdus</taxon>
    </lineage>
</organism>
<name>A0ABV4TX46_9GAMM</name>
<protein>
    <submittedName>
        <fullName evidence="3">Hemerythrin domain-containing protein</fullName>
    </submittedName>
</protein>
<keyword evidence="1" id="KW-0175">Coiled coil</keyword>
<evidence type="ECO:0000313" key="3">
    <source>
        <dbReference type="EMBL" id="MFA9461689.1"/>
    </source>
</evidence>